<dbReference type="Proteomes" id="UP001233999">
    <property type="component" value="Unassembled WGS sequence"/>
</dbReference>
<dbReference type="EMBL" id="JASPKZ010008869">
    <property type="protein sequence ID" value="KAJ9578595.1"/>
    <property type="molecule type" value="Genomic_DNA"/>
</dbReference>
<organism evidence="1 2">
    <name type="scientific">Diploptera punctata</name>
    <name type="common">Pacific beetle cockroach</name>
    <dbReference type="NCBI Taxonomy" id="6984"/>
    <lineage>
        <taxon>Eukaryota</taxon>
        <taxon>Metazoa</taxon>
        <taxon>Ecdysozoa</taxon>
        <taxon>Arthropoda</taxon>
        <taxon>Hexapoda</taxon>
        <taxon>Insecta</taxon>
        <taxon>Pterygota</taxon>
        <taxon>Neoptera</taxon>
        <taxon>Polyneoptera</taxon>
        <taxon>Dictyoptera</taxon>
        <taxon>Blattodea</taxon>
        <taxon>Blaberoidea</taxon>
        <taxon>Blaberidae</taxon>
        <taxon>Diplopterinae</taxon>
        <taxon>Diploptera</taxon>
    </lineage>
</organism>
<gene>
    <name evidence="1" type="ORF">L9F63_005197</name>
</gene>
<reference evidence="1" key="1">
    <citation type="journal article" date="2023" name="IScience">
        <title>Live-bearing cockroach genome reveals convergent evolutionary mechanisms linked to viviparity in insects and beyond.</title>
        <authorList>
            <person name="Fouks B."/>
            <person name="Harrison M.C."/>
            <person name="Mikhailova A.A."/>
            <person name="Marchal E."/>
            <person name="English S."/>
            <person name="Carruthers M."/>
            <person name="Jennings E.C."/>
            <person name="Chiamaka E.L."/>
            <person name="Frigard R.A."/>
            <person name="Pippel M."/>
            <person name="Attardo G.M."/>
            <person name="Benoit J.B."/>
            <person name="Bornberg-Bauer E."/>
            <person name="Tobe S.S."/>
        </authorList>
    </citation>
    <scope>NUCLEOTIDE SEQUENCE</scope>
    <source>
        <strain evidence="1">Stay&amp;Tobe</strain>
    </source>
</reference>
<sequence>ICWLHLSKEIKLLENNMTATPNGFKCVTAQDVIEDHSLVNNYVDKLDTFMSMLFANKFSHVSIIVSCQNIFIQIRLDRLDYIRLFRLDRLDYIRLFRW</sequence>
<keyword evidence="2" id="KW-1185">Reference proteome</keyword>
<name>A0AAD7ZDZ6_DIPPU</name>
<proteinExistence type="predicted"/>
<accession>A0AAD7ZDZ6</accession>
<reference evidence="1" key="2">
    <citation type="submission" date="2023-05" db="EMBL/GenBank/DDBJ databases">
        <authorList>
            <person name="Fouks B."/>
        </authorList>
    </citation>
    <scope>NUCLEOTIDE SEQUENCE</scope>
    <source>
        <strain evidence="1">Stay&amp;Tobe</strain>
        <tissue evidence="1">Testes</tissue>
    </source>
</reference>
<feature type="non-terminal residue" evidence="1">
    <location>
        <position position="98"/>
    </location>
</feature>
<protein>
    <submittedName>
        <fullName evidence="1">Uncharacterized protein</fullName>
    </submittedName>
</protein>
<evidence type="ECO:0000313" key="1">
    <source>
        <dbReference type="EMBL" id="KAJ9578595.1"/>
    </source>
</evidence>
<feature type="non-terminal residue" evidence="1">
    <location>
        <position position="1"/>
    </location>
</feature>
<comment type="caution">
    <text evidence="1">The sequence shown here is derived from an EMBL/GenBank/DDBJ whole genome shotgun (WGS) entry which is preliminary data.</text>
</comment>
<evidence type="ECO:0000313" key="2">
    <source>
        <dbReference type="Proteomes" id="UP001233999"/>
    </source>
</evidence>
<dbReference type="AlphaFoldDB" id="A0AAD7ZDZ6"/>